<protein>
    <recommendedName>
        <fullName evidence="1">YspA cpYpsA-related SLOG domain-containing protein</fullName>
    </recommendedName>
</protein>
<reference evidence="2 3" key="1">
    <citation type="submission" date="2016-06" db="EMBL/GenBank/DDBJ databases">
        <title>Respiratory ammonification of nitrate coupled to the oxidation of elemental sulfur in deep-sea autotrophic thermophilic bacteria.</title>
        <authorList>
            <person name="Slobodkina G.B."/>
            <person name="Mardanov A.V."/>
            <person name="Ravin N.V."/>
            <person name="Frolova A.A."/>
            <person name="Viryasiv M.B."/>
            <person name="Chernyh N.A."/>
            <person name="Bonch-Osmolovskaya E.A."/>
            <person name="Slobodkin A.I."/>
        </authorList>
    </citation>
    <scope>NUCLEOTIDE SEQUENCE [LARGE SCALE GENOMIC DNA]</scope>
    <source>
        <strain evidence="2 3">S69</strain>
    </source>
</reference>
<evidence type="ECO:0000259" key="1">
    <source>
        <dbReference type="Pfam" id="PF10686"/>
    </source>
</evidence>
<dbReference type="EMBL" id="MAGO01000010">
    <property type="protein sequence ID" value="OCC14601.1"/>
    <property type="molecule type" value="Genomic_DNA"/>
</dbReference>
<gene>
    <name evidence="2" type="ORF">DBT_1915</name>
</gene>
<dbReference type="OrthoDB" id="572639at2"/>
<dbReference type="RefSeq" id="WP_067619478.1">
    <property type="nucleotide sequence ID" value="NZ_MAGO01000010.1"/>
</dbReference>
<feature type="domain" description="YspA cpYpsA-related SLOG" evidence="1">
    <location>
        <begin position="3"/>
        <end position="65"/>
    </location>
</feature>
<evidence type="ECO:0000313" key="3">
    <source>
        <dbReference type="Proteomes" id="UP000093080"/>
    </source>
</evidence>
<dbReference type="STRING" id="1156395.DBT_1915"/>
<comment type="caution">
    <text evidence="2">The sequence shown here is derived from an EMBL/GenBank/DDBJ whole genome shotgun (WGS) entry which is preliminary data.</text>
</comment>
<dbReference type="SUPFAM" id="SSF102405">
    <property type="entry name" value="MCP/YpsA-like"/>
    <property type="match status" value="1"/>
</dbReference>
<dbReference type="Proteomes" id="UP000093080">
    <property type="component" value="Unassembled WGS sequence"/>
</dbReference>
<name>A0A1B9F4D5_9BACT</name>
<organism evidence="2 3">
    <name type="scientific">Dissulfuribacter thermophilus</name>
    <dbReference type="NCBI Taxonomy" id="1156395"/>
    <lineage>
        <taxon>Bacteria</taxon>
        <taxon>Pseudomonadati</taxon>
        <taxon>Thermodesulfobacteriota</taxon>
        <taxon>Dissulfuribacteria</taxon>
        <taxon>Dissulfuribacterales</taxon>
        <taxon>Dissulfuribacteraceae</taxon>
        <taxon>Dissulfuribacter</taxon>
    </lineage>
</organism>
<accession>A0A1B9F4D5</accession>
<dbReference type="Gene3D" id="3.40.50.450">
    <property type="match status" value="1"/>
</dbReference>
<sequence>MAKIAVGGSRSIESYDIIKNVLKCLLKEGDTILSGNAPGADRLGERFGHENGIEVKIIPSEWEPHGFKATMMRNEVLLKSADYVICFWDGESKGAKHMMDIALKARKLLAEVRPDGYLRLYLNPRGI</sequence>
<evidence type="ECO:0000313" key="2">
    <source>
        <dbReference type="EMBL" id="OCC14601.1"/>
    </source>
</evidence>
<dbReference type="Pfam" id="PF10686">
    <property type="entry name" value="YAcAr"/>
    <property type="match status" value="1"/>
</dbReference>
<keyword evidence="3" id="KW-1185">Reference proteome</keyword>
<proteinExistence type="predicted"/>
<dbReference type="AlphaFoldDB" id="A0A1B9F4D5"/>
<dbReference type="InterPro" id="IPR019627">
    <property type="entry name" value="YAcAr"/>
</dbReference>